<evidence type="ECO:0000256" key="4">
    <source>
        <dbReference type="ARBA" id="ARBA00022989"/>
    </source>
</evidence>
<evidence type="ECO:0000313" key="8">
    <source>
        <dbReference type="Proteomes" id="UP000031184"/>
    </source>
</evidence>
<gene>
    <name evidence="7" type="ORF">C095_04540</name>
</gene>
<evidence type="ECO:0000313" key="7">
    <source>
        <dbReference type="EMBL" id="KID49421.1"/>
    </source>
</evidence>
<evidence type="ECO:0000259" key="6">
    <source>
        <dbReference type="Pfam" id="PF00892"/>
    </source>
</evidence>
<protein>
    <submittedName>
        <fullName evidence="7">Permease</fullName>
    </submittedName>
</protein>
<evidence type="ECO:0000256" key="5">
    <source>
        <dbReference type="ARBA" id="ARBA00023136"/>
    </source>
</evidence>
<dbReference type="InterPro" id="IPR051258">
    <property type="entry name" value="Diverse_Substrate_Transporter"/>
</dbReference>
<evidence type="ECO:0000256" key="1">
    <source>
        <dbReference type="ARBA" id="ARBA00004651"/>
    </source>
</evidence>
<evidence type="ECO:0000256" key="3">
    <source>
        <dbReference type="ARBA" id="ARBA00022692"/>
    </source>
</evidence>
<dbReference type="PATRIC" id="fig|1226633.4.peg.922"/>
<dbReference type="GO" id="GO:0005886">
    <property type="term" value="C:plasma membrane"/>
    <property type="evidence" value="ECO:0007669"/>
    <property type="project" value="UniProtKB-SubCell"/>
</dbReference>
<reference evidence="7 8" key="1">
    <citation type="submission" date="2013-08" db="EMBL/GenBank/DDBJ databases">
        <title>An opportunistic ruminal bacterium that causes liver abscesses in cattle.</title>
        <authorList>
            <person name="Benahmed F.H."/>
            <person name="Rasmussen M."/>
            <person name="Harbottle H."/>
            <person name="Soppet D."/>
            <person name="Nagaraja T.G."/>
            <person name="Davidson M."/>
        </authorList>
    </citation>
    <scope>NUCLEOTIDE SEQUENCE [LARGE SCALE GENOMIC DNA]</scope>
    <source>
        <strain evidence="7 8">B35</strain>
    </source>
</reference>
<keyword evidence="3" id="KW-0812">Transmembrane</keyword>
<dbReference type="InterPro" id="IPR037185">
    <property type="entry name" value="EmrE-like"/>
</dbReference>
<keyword evidence="5" id="KW-0472">Membrane</keyword>
<name>A0A017H746_9FUSO</name>
<dbReference type="OrthoDB" id="9804865at2"/>
<dbReference type="RefSeq" id="WP_005953907.1">
    <property type="nucleotide sequence ID" value="NZ_AOJP01000001.1"/>
</dbReference>
<proteinExistence type="predicted"/>
<organism evidence="7 8">
    <name type="scientific">Fusobacterium necrophorum subsp. funduliforme B35</name>
    <dbReference type="NCBI Taxonomy" id="1226633"/>
    <lineage>
        <taxon>Bacteria</taxon>
        <taxon>Fusobacteriati</taxon>
        <taxon>Fusobacteriota</taxon>
        <taxon>Fusobacteriia</taxon>
        <taxon>Fusobacteriales</taxon>
        <taxon>Fusobacteriaceae</taxon>
        <taxon>Fusobacterium</taxon>
    </lineage>
</organism>
<keyword evidence="4" id="KW-1133">Transmembrane helix</keyword>
<feature type="domain" description="EamA" evidence="6">
    <location>
        <begin position="6"/>
        <end position="134"/>
    </location>
</feature>
<dbReference type="PANTHER" id="PTHR42920">
    <property type="entry name" value="OS03G0707200 PROTEIN-RELATED"/>
    <property type="match status" value="1"/>
</dbReference>
<dbReference type="InterPro" id="IPR000620">
    <property type="entry name" value="EamA_dom"/>
</dbReference>
<keyword evidence="2" id="KW-1003">Cell membrane</keyword>
<sequence length="284" mass="32799">MKKIFLIVIFFLAMIRGSAYIATKDIISYYSPLEIIFFRFFTTGLILSIFFWKKLKQIKVSETIFGFFAGISLFLAFGFQTYGLKFTSVSKQSFLTSLYIIMIPFIQFLFFKKKFQKIVYFSFVSILLGLFFISFQNFDSFEFTLNFGDFLTILCAFSFAANIVLFACINPKENEILNITIVQMLVVGMISFFFQFLFEKTSIHFTLDYSLLYLIVVCTLINFTLQNLSQKYVPAHKIGLILSLESVFGTLFAIIFLGEMITLNFVIGIVFIMLGIISIQVLEK</sequence>
<accession>A0A017H746</accession>
<dbReference type="Pfam" id="PF00892">
    <property type="entry name" value="EamA"/>
    <property type="match status" value="2"/>
</dbReference>
<dbReference type="PANTHER" id="PTHR42920:SF5">
    <property type="entry name" value="EAMA DOMAIN-CONTAINING PROTEIN"/>
    <property type="match status" value="1"/>
</dbReference>
<dbReference type="Proteomes" id="UP000031184">
    <property type="component" value="Unassembled WGS sequence"/>
</dbReference>
<evidence type="ECO:0000256" key="2">
    <source>
        <dbReference type="ARBA" id="ARBA00022475"/>
    </source>
</evidence>
<comment type="subcellular location">
    <subcellularLocation>
        <location evidence="1">Cell membrane</location>
        <topology evidence="1">Multi-pass membrane protein</topology>
    </subcellularLocation>
</comment>
<comment type="caution">
    <text evidence="7">The sequence shown here is derived from an EMBL/GenBank/DDBJ whole genome shotgun (WGS) entry which is preliminary data.</text>
</comment>
<feature type="domain" description="EamA" evidence="6">
    <location>
        <begin position="147"/>
        <end position="278"/>
    </location>
</feature>
<dbReference type="EMBL" id="AUZI01000012">
    <property type="protein sequence ID" value="KID49421.1"/>
    <property type="molecule type" value="Genomic_DNA"/>
</dbReference>
<dbReference type="SUPFAM" id="SSF103481">
    <property type="entry name" value="Multidrug resistance efflux transporter EmrE"/>
    <property type="match status" value="2"/>
</dbReference>
<dbReference type="AlphaFoldDB" id="A0A017H746"/>